<dbReference type="Pfam" id="PF04247">
    <property type="entry name" value="SirB"/>
    <property type="match status" value="1"/>
</dbReference>
<reference evidence="2 3" key="1">
    <citation type="submission" date="2020-07" db="EMBL/GenBank/DDBJ databases">
        <title>Pusillimonas sp. nov., isolated from poultry manure in Taiwan.</title>
        <authorList>
            <person name="Lin S.-Y."/>
            <person name="Tang Y.-S."/>
            <person name="Young C.-C."/>
        </authorList>
    </citation>
    <scope>NUCLEOTIDE SEQUENCE [LARGE SCALE GENOMIC DNA]</scope>
    <source>
        <strain evidence="2 3">CC-YST705</strain>
    </source>
</reference>
<keyword evidence="1" id="KW-0812">Transmembrane</keyword>
<keyword evidence="3" id="KW-1185">Reference proteome</keyword>
<name>A0ABS8CFK2_9BURK</name>
<evidence type="ECO:0000313" key="3">
    <source>
        <dbReference type="Proteomes" id="UP000776983"/>
    </source>
</evidence>
<feature type="transmembrane region" description="Helical" evidence="1">
    <location>
        <begin position="68"/>
        <end position="87"/>
    </location>
</feature>
<feature type="transmembrane region" description="Helical" evidence="1">
    <location>
        <begin position="99"/>
        <end position="116"/>
    </location>
</feature>
<comment type="caution">
    <text evidence="2">The sequence shown here is derived from an EMBL/GenBank/DDBJ whole genome shotgun (WGS) entry which is preliminary data.</text>
</comment>
<dbReference type="RefSeq" id="WP_226955236.1">
    <property type="nucleotide sequence ID" value="NZ_JACDXW010000009.1"/>
</dbReference>
<evidence type="ECO:0000256" key="1">
    <source>
        <dbReference type="SAM" id="Phobius"/>
    </source>
</evidence>
<dbReference type="Proteomes" id="UP000776983">
    <property type="component" value="Unassembled WGS sequence"/>
</dbReference>
<feature type="transmembrane region" description="Helical" evidence="1">
    <location>
        <begin position="12"/>
        <end position="30"/>
    </location>
</feature>
<organism evidence="2 3">
    <name type="scientific">Mesopusillimonas faecipullorum</name>
    <dbReference type="NCBI Taxonomy" id="2755040"/>
    <lineage>
        <taxon>Bacteria</taxon>
        <taxon>Pseudomonadati</taxon>
        <taxon>Pseudomonadota</taxon>
        <taxon>Betaproteobacteria</taxon>
        <taxon>Burkholderiales</taxon>
        <taxon>Alcaligenaceae</taxon>
        <taxon>Mesopusillimonas</taxon>
    </lineage>
</organism>
<protein>
    <submittedName>
        <fullName evidence="2">SirB2 family protein</fullName>
    </submittedName>
</protein>
<dbReference type="PIRSF" id="PIRSF005610">
    <property type="entry name" value="SirB"/>
    <property type="match status" value="1"/>
</dbReference>
<accession>A0ABS8CFK2</accession>
<keyword evidence="1" id="KW-0472">Membrane</keyword>
<dbReference type="InterPro" id="IPR007360">
    <property type="entry name" value="SirB"/>
</dbReference>
<dbReference type="PANTHER" id="PTHR39594">
    <property type="entry name" value="PROTEIN YCHQ"/>
    <property type="match status" value="1"/>
</dbReference>
<gene>
    <name evidence="2" type="ORF">H0484_13810</name>
</gene>
<dbReference type="PANTHER" id="PTHR39594:SF1">
    <property type="entry name" value="PROTEIN YCHQ"/>
    <property type="match status" value="1"/>
</dbReference>
<dbReference type="EMBL" id="JACDXW010000009">
    <property type="protein sequence ID" value="MCB5364821.1"/>
    <property type="molecule type" value="Genomic_DNA"/>
</dbReference>
<sequence>MSYMLLKHLHTTTAALSLLLFVIRACWSVAGSPKLQTRFMRIVPHIIDTILLLCGLIMAASIGFNHGWLHAKIAGVILYILVGAYAIKRGPTPAKRAAAAVLAVLIFAYVVGVAITKQSLSWFA</sequence>
<feature type="transmembrane region" description="Helical" evidence="1">
    <location>
        <begin position="42"/>
        <end position="62"/>
    </location>
</feature>
<evidence type="ECO:0000313" key="2">
    <source>
        <dbReference type="EMBL" id="MCB5364821.1"/>
    </source>
</evidence>
<keyword evidence="1" id="KW-1133">Transmembrane helix</keyword>
<proteinExistence type="predicted"/>